<evidence type="ECO:0000313" key="3">
    <source>
        <dbReference type="Proteomes" id="UP000823388"/>
    </source>
</evidence>
<proteinExistence type="predicted"/>
<reference evidence="2" key="1">
    <citation type="submission" date="2020-05" db="EMBL/GenBank/DDBJ databases">
        <title>WGS assembly of Panicum virgatum.</title>
        <authorList>
            <person name="Lovell J.T."/>
            <person name="Jenkins J."/>
            <person name="Shu S."/>
            <person name="Juenger T.E."/>
            <person name="Schmutz J."/>
        </authorList>
    </citation>
    <scope>NUCLEOTIDE SEQUENCE</scope>
    <source>
        <strain evidence="2">AP13</strain>
    </source>
</reference>
<dbReference type="EMBL" id="CM029047">
    <property type="protein sequence ID" value="KAG2583955.1"/>
    <property type="molecule type" value="Genomic_DNA"/>
</dbReference>
<evidence type="ECO:0000256" key="1">
    <source>
        <dbReference type="SAM" id="MobiDB-lite"/>
    </source>
</evidence>
<gene>
    <name evidence="2" type="ORF">PVAP13_6KG253906</name>
</gene>
<keyword evidence="3" id="KW-1185">Reference proteome</keyword>
<organism evidence="2 3">
    <name type="scientific">Panicum virgatum</name>
    <name type="common">Blackwell switchgrass</name>
    <dbReference type="NCBI Taxonomy" id="38727"/>
    <lineage>
        <taxon>Eukaryota</taxon>
        <taxon>Viridiplantae</taxon>
        <taxon>Streptophyta</taxon>
        <taxon>Embryophyta</taxon>
        <taxon>Tracheophyta</taxon>
        <taxon>Spermatophyta</taxon>
        <taxon>Magnoliopsida</taxon>
        <taxon>Liliopsida</taxon>
        <taxon>Poales</taxon>
        <taxon>Poaceae</taxon>
        <taxon>PACMAD clade</taxon>
        <taxon>Panicoideae</taxon>
        <taxon>Panicodae</taxon>
        <taxon>Paniceae</taxon>
        <taxon>Panicinae</taxon>
        <taxon>Panicum</taxon>
        <taxon>Panicum sect. Hiantes</taxon>
    </lineage>
</organism>
<feature type="region of interest" description="Disordered" evidence="1">
    <location>
        <begin position="1"/>
        <end position="33"/>
    </location>
</feature>
<protein>
    <submittedName>
        <fullName evidence="2">Uncharacterized protein</fullName>
    </submittedName>
</protein>
<name>A0A8T0RFT9_PANVG</name>
<accession>A0A8T0RFT9</accession>
<sequence>MAGDPGARGVRHGRGNDADSRDGGNLPKRKINRFRCRRIAVPRHPPKVNKAMPNRTIWAVCPITGGRA</sequence>
<comment type="caution">
    <text evidence="2">The sequence shown here is derived from an EMBL/GenBank/DDBJ whole genome shotgun (WGS) entry which is preliminary data.</text>
</comment>
<dbReference type="Proteomes" id="UP000823388">
    <property type="component" value="Chromosome 6K"/>
</dbReference>
<dbReference type="AlphaFoldDB" id="A0A8T0RFT9"/>
<evidence type="ECO:0000313" key="2">
    <source>
        <dbReference type="EMBL" id="KAG2583955.1"/>
    </source>
</evidence>